<proteinExistence type="predicted"/>
<evidence type="ECO:0000313" key="2">
    <source>
        <dbReference type="Proteomes" id="UP000515960"/>
    </source>
</evidence>
<gene>
    <name evidence="1" type="ORF">H8790_11930</name>
</gene>
<sequence length="194" mass="20600">MSKVKMGAKYPRFAPIKSEAANALPTYDTVKVTIGELIAANMTVNLASGELYSDDALNIKVSEFSSATVAMEIDGLEDDVAKALYGATVESDGALVTYNVGDVAPNGGLAYYVQMRDKAGKAYFKGYYFPKVQAAMGTDNAATKGSSVSFQTANTTFTVMKAENGDWMQTELHDTEAAAKAWVDSVLTSTAPDV</sequence>
<keyword evidence="2" id="KW-1185">Reference proteome</keyword>
<dbReference type="EMBL" id="CP060490">
    <property type="protein sequence ID" value="QNL44132.1"/>
    <property type="molecule type" value="Genomic_DNA"/>
</dbReference>
<evidence type="ECO:0008006" key="3">
    <source>
        <dbReference type="Google" id="ProtNLM"/>
    </source>
</evidence>
<name>A0A7G9B3K1_9FIRM</name>
<reference evidence="1 2" key="1">
    <citation type="submission" date="2020-08" db="EMBL/GenBank/DDBJ databases">
        <authorList>
            <person name="Liu C."/>
            <person name="Sun Q."/>
        </authorList>
    </citation>
    <scope>NUCLEOTIDE SEQUENCE [LARGE SCALE GENOMIC DNA]</scope>
    <source>
        <strain evidence="1 2">NSJ-62</strain>
    </source>
</reference>
<evidence type="ECO:0000313" key="1">
    <source>
        <dbReference type="EMBL" id="QNL44132.1"/>
    </source>
</evidence>
<dbReference type="RefSeq" id="WP_187332733.1">
    <property type="nucleotide sequence ID" value="NZ_CP060490.1"/>
</dbReference>
<accession>A0A7G9B3K1</accession>
<protein>
    <recommendedName>
        <fullName evidence="3">Phage tail protein</fullName>
    </recommendedName>
</protein>
<dbReference type="KEGG" id="ohi:H8790_11930"/>
<organism evidence="1 2">
    <name type="scientific">Oscillibacter hominis</name>
    <dbReference type="NCBI Taxonomy" id="2763056"/>
    <lineage>
        <taxon>Bacteria</taxon>
        <taxon>Bacillati</taxon>
        <taxon>Bacillota</taxon>
        <taxon>Clostridia</taxon>
        <taxon>Eubacteriales</taxon>
        <taxon>Oscillospiraceae</taxon>
        <taxon>Oscillibacter</taxon>
    </lineage>
</organism>
<dbReference type="AlphaFoldDB" id="A0A7G9B3K1"/>
<dbReference type="Proteomes" id="UP000515960">
    <property type="component" value="Chromosome"/>
</dbReference>